<reference evidence="3" key="1">
    <citation type="journal article" date="2014" name="Int. J. Syst. Evol. Microbiol.">
        <title>Complete genome sequence of Corynebacterium casei LMG S-19264T (=DSM 44701T), isolated from a smear-ripened cheese.</title>
        <authorList>
            <consortium name="US DOE Joint Genome Institute (JGI-PGF)"/>
            <person name="Walter F."/>
            <person name="Albersmeier A."/>
            <person name="Kalinowski J."/>
            <person name="Ruckert C."/>
        </authorList>
    </citation>
    <scope>NUCLEOTIDE SEQUENCE</scope>
    <source>
        <strain evidence="3">CGMCC 1.15179</strain>
    </source>
</reference>
<sequence>MNPAFDRWAALAFFAVGAAFVYGSLQLSHTAYGSQVGPDVFPMGLGAVLMLLDVRLLVDTFRLRPSGEKDAKGNQAHLRQFGALLLSVVVYIGLLETLGYVLSTFGFLLAGFQIMERGKWLSSVMIAAVFSIGVYGLFVGVLQGTLPGFPTWLTG</sequence>
<feature type="transmembrane region" description="Helical" evidence="1">
    <location>
        <begin position="120"/>
        <end position="142"/>
    </location>
</feature>
<dbReference type="Proteomes" id="UP000625210">
    <property type="component" value="Unassembled WGS sequence"/>
</dbReference>
<organism evidence="3 4">
    <name type="scientific">Marinithermofilum abyssi</name>
    <dbReference type="NCBI Taxonomy" id="1571185"/>
    <lineage>
        <taxon>Bacteria</taxon>
        <taxon>Bacillati</taxon>
        <taxon>Bacillota</taxon>
        <taxon>Bacilli</taxon>
        <taxon>Bacillales</taxon>
        <taxon>Thermoactinomycetaceae</taxon>
        <taxon>Marinithermofilum</taxon>
    </lineage>
</organism>
<reference evidence="3" key="2">
    <citation type="submission" date="2020-09" db="EMBL/GenBank/DDBJ databases">
        <authorList>
            <person name="Sun Q."/>
            <person name="Zhou Y."/>
        </authorList>
    </citation>
    <scope>NUCLEOTIDE SEQUENCE</scope>
    <source>
        <strain evidence="3">CGMCC 1.15179</strain>
    </source>
</reference>
<keyword evidence="1" id="KW-0812">Transmembrane</keyword>
<dbReference type="EMBL" id="BMHQ01000002">
    <property type="protein sequence ID" value="GGE07313.1"/>
    <property type="molecule type" value="Genomic_DNA"/>
</dbReference>
<keyword evidence="4" id="KW-1185">Reference proteome</keyword>
<name>A0A8J2YCF2_9BACL</name>
<keyword evidence="1" id="KW-0472">Membrane</keyword>
<comment type="caution">
    <text evidence="3">The sequence shown here is derived from an EMBL/GenBank/DDBJ whole genome shotgun (WGS) entry which is preliminary data.</text>
</comment>
<accession>A0A8J2YCF2</accession>
<evidence type="ECO:0000259" key="2">
    <source>
        <dbReference type="Pfam" id="PF07331"/>
    </source>
</evidence>
<evidence type="ECO:0000256" key="1">
    <source>
        <dbReference type="SAM" id="Phobius"/>
    </source>
</evidence>
<dbReference type="RefSeq" id="WP_188646405.1">
    <property type="nucleotide sequence ID" value="NZ_BMHQ01000002.1"/>
</dbReference>
<keyword evidence="1" id="KW-1133">Transmembrane helix</keyword>
<evidence type="ECO:0000313" key="4">
    <source>
        <dbReference type="Proteomes" id="UP000625210"/>
    </source>
</evidence>
<dbReference type="AlphaFoldDB" id="A0A8J2YCF2"/>
<dbReference type="Pfam" id="PF07331">
    <property type="entry name" value="TctB"/>
    <property type="match status" value="1"/>
</dbReference>
<feature type="domain" description="DUF1468" evidence="2">
    <location>
        <begin position="8"/>
        <end position="147"/>
    </location>
</feature>
<protein>
    <recommendedName>
        <fullName evidence="2">DUF1468 domain-containing protein</fullName>
    </recommendedName>
</protein>
<evidence type="ECO:0000313" key="3">
    <source>
        <dbReference type="EMBL" id="GGE07313.1"/>
    </source>
</evidence>
<gene>
    <name evidence="3" type="ORF">GCM10011571_05710</name>
</gene>
<dbReference type="InterPro" id="IPR009936">
    <property type="entry name" value="DUF1468"/>
</dbReference>
<feature type="transmembrane region" description="Helical" evidence="1">
    <location>
        <begin position="81"/>
        <end position="114"/>
    </location>
</feature>
<proteinExistence type="predicted"/>